<dbReference type="InterPro" id="IPR017870">
    <property type="entry name" value="FeS_cluster_insertion_CS"/>
</dbReference>
<evidence type="ECO:0000313" key="3">
    <source>
        <dbReference type="Proteomes" id="UP000024842"/>
    </source>
</evidence>
<organism evidence="2 3">
    <name type="scientific">Holospora elegans E1</name>
    <dbReference type="NCBI Taxonomy" id="1427503"/>
    <lineage>
        <taxon>Bacteria</taxon>
        <taxon>Pseudomonadati</taxon>
        <taxon>Pseudomonadota</taxon>
        <taxon>Alphaproteobacteria</taxon>
        <taxon>Holosporales</taxon>
        <taxon>Holosporaceae</taxon>
        <taxon>Holospora</taxon>
    </lineage>
</organism>
<dbReference type="RefSeq" id="WP_006290504.1">
    <property type="nucleotide sequence ID" value="NZ_BAUP01000142.1"/>
</dbReference>
<protein>
    <submittedName>
        <fullName evidence="2">Iron-sulfur cluster insertion protein ErpA</fullName>
    </submittedName>
</protein>
<dbReference type="PANTHER" id="PTHR43011">
    <property type="entry name" value="IRON-SULFUR CLUSTER ASSEMBLY 2 HOMOLOG, MITOCHONDRIAL"/>
    <property type="match status" value="1"/>
</dbReference>
<dbReference type="FunFam" id="2.60.300.12:FF:000013">
    <property type="entry name" value="Iron-sulfur assembly protein 2"/>
    <property type="match status" value="1"/>
</dbReference>
<dbReference type="NCBIfam" id="TIGR00049">
    <property type="entry name" value="iron-sulfur cluster assembly accessory protein"/>
    <property type="match status" value="1"/>
</dbReference>
<evidence type="ECO:0000259" key="1">
    <source>
        <dbReference type="Pfam" id="PF01521"/>
    </source>
</evidence>
<sequence length="118" mass="13122">MNCSGINKLFFTNKSVEQLKKLEKVENVSVVLRIRVSSGGCAGLKYVFSLERFYSKASPEDIQITQDGVSVVTDALSMKYIQGSTIDYQETLMMSQFVVLNPNSDEQCSCGSSFQIKN</sequence>
<dbReference type="Gene3D" id="2.60.300.12">
    <property type="entry name" value="HesB-like domain"/>
    <property type="match status" value="1"/>
</dbReference>
<dbReference type="GO" id="GO:0051537">
    <property type="term" value="F:2 iron, 2 sulfur cluster binding"/>
    <property type="evidence" value="ECO:0007669"/>
    <property type="project" value="UniProtKB-ARBA"/>
</dbReference>
<name>A0A023DZ47_9PROT</name>
<evidence type="ECO:0000313" key="2">
    <source>
        <dbReference type="EMBL" id="GAJ46799.1"/>
    </source>
</evidence>
<dbReference type="STRING" id="1427503.HE1_01141"/>
<feature type="domain" description="Core" evidence="1">
    <location>
        <begin position="8"/>
        <end position="111"/>
    </location>
</feature>
<dbReference type="GO" id="GO:0005506">
    <property type="term" value="F:iron ion binding"/>
    <property type="evidence" value="ECO:0007669"/>
    <property type="project" value="TreeGrafter"/>
</dbReference>
<dbReference type="InterPro" id="IPR035903">
    <property type="entry name" value="HesB-like_dom_sf"/>
</dbReference>
<dbReference type="Pfam" id="PF01521">
    <property type="entry name" value="Fe-S_biosyn"/>
    <property type="match status" value="1"/>
</dbReference>
<dbReference type="EMBL" id="BAUP01000142">
    <property type="protein sequence ID" value="GAJ46799.1"/>
    <property type="molecule type" value="Genomic_DNA"/>
</dbReference>
<dbReference type="PROSITE" id="PS01152">
    <property type="entry name" value="HESB"/>
    <property type="match status" value="1"/>
</dbReference>
<gene>
    <name evidence="2" type="ORF">HE1_01141</name>
</gene>
<dbReference type="SUPFAM" id="SSF89360">
    <property type="entry name" value="HesB-like domain"/>
    <property type="match status" value="1"/>
</dbReference>
<dbReference type="Proteomes" id="UP000024842">
    <property type="component" value="Unassembled WGS sequence"/>
</dbReference>
<dbReference type="InterPro" id="IPR016092">
    <property type="entry name" value="ATAP"/>
</dbReference>
<dbReference type="InterPro" id="IPR000361">
    <property type="entry name" value="ATAP_core_dom"/>
</dbReference>
<comment type="caution">
    <text evidence="2">The sequence shown here is derived from an EMBL/GenBank/DDBJ whole genome shotgun (WGS) entry which is preliminary data.</text>
</comment>
<keyword evidence="3" id="KW-1185">Reference proteome</keyword>
<proteinExistence type="predicted"/>
<accession>A0A023DZ47</accession>
<dbReference type="AlphaFoldDB" id="A0A023DZ47"/>
<dbReference type="OrthoDB" id="9801228at2"/>
<dbReference type="GO" id="GO:0016226">
    <property type="term" value="P:iron-sulfur cluster assembly"/>
    <property type="evidence" value="ECO:0007669"/>
    <property type="project" value="InterPro"/>
</dbReference>
<reference evidence="2 3" key="1">
    <citation type="journal article" date="2014" name="FEMS Microbiol. Lett.">
        <title>Draft genome sequences of three Holospora species (Holospora obtusa, Holospora undulata, and Holospora elegans), endonuclear symbiotic bacteria of the ciliate Paramecium caudatum.</title>
        <authorList>
            <person name="Dohra H."/>
            <person name="Tanaka K."/>
            <person name="Suzuki T."/>
            <person name="Fujishima M."/>
            <person name="Suzuki H."/>
        </authorList>
    </citation>
    <scope>NUCLEOTIDE SEQUENCE [LARGE SCALE GENOMIC DNA]</scope>
    <source>
        <strain evidence="2 3">E1</strain>
    </source>
</reference>
<dbReference type="GO" id="GO:0051539">
    <property type="term" value="F:4 iron, 4 sulfur cluster binding"/>
    <property type="evidence" value="ECO:0007669"/>
    <property type="project" value="TreeGrafter"/>
</dbReference>
<dbReference type="PANTHER" id="PTHR43011:SF1">
    <property type="entry name" value="IRON-SULFUR CLUSTER ASSEMBLY 2 HOMOLOG, MITOCHONDRIAL"/>
    <property type="match status" value="1"/>
</dbReference>